<dbReference type="InterPro" id="IPR013747">
    <property type="entry name" value="ACP_syn_III_C"/>
</dbReference>
<comment type="subcellular location">
    <subcellularLocation>
        <location evidence="12">Cytoplasm</location>
    </subcellularLocation>
</comment>
<keyword evidence="10 12" id="KW-0012">Acyltransferase</keyword>
<evidence type="ECO:0000256" key="7">
    <source>
        <dbReference type="ARBA" id="ARBA00023098"/>
    </source>
</evidence>
<dbReference type="KEGG" id="apb:SAR116_0172"/>
<evidence type="ECO:0000256" key="1">
    <source>
        <dbReference type="ARBA" id="ARBA00005194"/>
    </source>
</evidence>
<evidence type="ECO:0000259" key="14">
    <source>
        <dbReference type="Pfam" id="PF08545"/>
    </source>
</evidence>
<dbReference type="UniPathway" id="UPA00094"/>
<evidence type="ECO:0000256" key="10">
    <source>
        <dbReference type="ARBA" id="ARBA00023315"/>
    </source>
</evidence>
<keyword evidence="4 12" id="KW-0444">Lipid biosynthesis</keyword>
<organism evidence="15 16">
    <name type="scientific">Puniceispirillum marinum (strain IMCC1322)</name>
    <dbReference type="NCBI Taxonomy" id="488538"/>
    <lineage>
        <taxon>Bacteria</taxon>
        <taxon>Pseudomonadati</taxon>
        <taxon>Pseudomonadota</taxon>
        <taxon>Alphaproteobacteria</taxon>
        <taxon>Candidatus Puniceispirillales</taxon>
        <taxon>Candidatus Puniceispirillaceae</taxon>
        <taxon>Candidatus Puniceispirillum</taxon>
    </lineage>
</organism>
<name>D5BPD3_PUNMI</name>
<dbReference type="GO" id="GO:0004315">
    <property type="term" value="F:3-oxoacyl-[acyl-carrier-protein] synthase activity"/>
    <property type="evidence" value="ECO:0007669"/>
    <property type="project" value="InterPro"/>
</dbReference>
<dbReference type="InterPro" id="IPR004655">
    <property type="entry name" value="FabH"/>
</dbReference>
<dbReference type="InterPro" id="IPR013751">
    <property type="entry name" value="ACP_syn_III_N"/>
</dbReference>
<comment type="pathway">
    <text evidence="1 12">Lipid metabolism; fatty acid biosynthesis.</text>
</comment>
<evidence type="ECO:0000256" key="9">
    <source>
        <dbReference type="ARBA" id="ARBA00023268"/>
    </source>
</evidence>
<keyword evidence="8 12" id="KW-0275">Fatty acid biosynthesis</keyword>
<dbReference type="PANTHER" id="PTHR43091:SF1">
    <property type="entry name" value="BETA-KETOACYL-[ACYL-CARRIER-PROTEIN] SYNTHASE III, CHLOROPLASTIC"/>
    <property type="match status" value="1"/>
</dbReference>
<dbReference type="Proteomes" id="UP000007460">
    <property type="component" value="Chromosome"/>
</dbReference>
<comment type="subunit">
    <text evidence="12">Homodimer.</text>
</comment>
<evidence type="ECO:0000256" key="3">
    <source>
        <dbReference type="ARBA" id="ARBA00012333"/>
    </source>
</evidence>
<dbReference type="Gene3D" id="3.40.47.10">
    <property type="match status" value="1"/>
</dbReference>
<dbReference type="HAMAP" id="MF_01815">
    <property type="entry name" value="FabH"/>
    <property type="match status" value="1"/>
</dbReference>
<comment type="catalytic activity">
    <reaction evidence="11">
        <text>malonyl-[ACP] + acetyl-CoA + H(+) = 3-oxobutanoyl-[ACP] + CO2 + CoA</text>
        <dbReference type="Rhea" id="RHEA:12080"/>
        <dbReference type="Rhea" id="RHEA-COMP:9623"/>
        <dbReference type="Rhea" id="RHEA-COMP:9625"/>
        <dbReference type="ChEBI" id="CHEBI:15378"/>
        <dbReference type="ChEBI" id="CHEBI:16526"/>
        <dbReference type="ChEBI" id="CHEBI:57287"/>
        <dbReference type="ChEBI" id="CHEBI:57288"/>
        <dbReference type="ChEBI" id="CHEBI:78449"/>
        <dbReference type="ChEBI" id="CHEBI:78450"/>
        <dbReference type="EC" id="2.3.1.180"/>
    </reaction>
    <physiologicalReaction direction="left-to-right" evidence="11">
        <dbReference type="Rhea" id="RHEA:12081"/>
    </physiologicalReaction>
</comment>
<sequence>MSNKSVLMTSVGSYLPEKVVSNKELSTYVDTSDEWIRRRTGITQRHVVGENEKTSDLARKASQEALEHAGLTGADIDLIIVATSTPDDTFPSNATKLQYQIGATTAIAFDIQAVCAGFIYALDVADAMLQSGRGKRALVVGAESFSKILDWKDRSTCVLFGDGAGAVVLEIESDVGDFGIKSSILHADGNYRDILYVDGGPSSTNDVGHVRMEGKEVFRHAVEKLSAVMDEVLEAANMTAADVDWLVPHQANIRIIDSMQRKMKLPQDRVVRTVDRHANTSAASIPLALADAVRDGRIKNGHVLALEAIGGGLVWGAALVKYGRPQQ</sequence>
<dbReference type="GO" id="GO:0006633">
    <property type="term" value="P:fatty acid biosynthetic process"/>
    <property type="evidence" value="ECO:0007669"/>
    <property type="project" value="UniProtKB-UniRule"/>
</dbReference>
<keyword evidence="7 12" id="KW-0443">Lipid metabolism</keyword>
<feature type="domain" description="Beta-ketoacyl-[acyl-carrier-protein] synthase III C-terminal" evidence="13">
    <location>
        <begin position="233"/>
        <end position="322"/>
    </location>
</feature>
<evidence type="ECO:0000313" key="15">
    <source>
        <dbReference type="EMBL" id="ADE38415.1"/>
    </source>
</evidence>
<dbReference type="HOGENOM" id="CLU_039592_3_1_5"/>
<comment type="similarity">
    <text evidence="2 12">Belongs to the thiolase-like superfamily. FabH family.</text>
</comment>
<evidence type="ECO:0000256" key="6">
    <source>
        <dbReference type="ARBA" id="ARBA00022832"/>
    </source>
</evidence>
<dbReference type="SUPFAM" id="SSF53901">
    <property type="entry name" value="Thiolase-like"/>
    <property type="match status" value="1"/>
</dbReference>
<dbReference type="RefSeq" id="WP_013045045.1">
    <property type="nucleotide sequence ID" value="NC_014010.1"/>
</dbReference>
<proteinExistence type="inferred from homology"/>
<keyword evidence="16" id="KW-1185">Reference proteome</keyword>
<keyword evidence="12" id="KW-0963">Cytoplasm</keyword>
<evidence type="ECO:0000256" key="12">
    <source>
        <dbReference type="HAMAP-Rule" id="MF_01815"/>
    </source>
</evidence>
<dbReference type="STRING" id="488538.SAR116_0172"/>
<evidence type="ECO:0000256" key="5">
    <source>
        <dbReference type="ARBA" id="ARBA00022679"/>
    </source>
</evidence>
<dbReference type="GO" id="GO:0005737">
    <property type="term" value="C:cytoplasm"/>
    <property type="evidence" value="ECO:0007669"/>
    <property type="project" value="UniProtKB-SubCell"/>
</dbReference>
<keyword evidence="9 12" id="KW-0511">Multifunctional enzyme</keyword>
<dbReference type="NCBIfam" id="NF006829">
    <property type="entry name" value="PRK09352.1"/>
    <property type="match status" value="1"/>
</dbReference>
<dbReference type="FunFam" id="3.40.47.10:FF:000004">
    <property type="entry name" value="3-oxoacyl-[acyl-carrier-protein] synthase 3"/>
    <property type="match status" value="1"/>
</dbReference>
<evidence type="ECO:0000259" key="13">
    <source>
        <dbReference type="Pfam" id="PF08541"/>
    </source>
</evidence>
<evidence type="ECO:0000256" key="11">
    <source>
        <dbReference type="ARBA" id="ARBA00051096"/>
    </source>
</evidence>
<feature type="active site" evidence="12">
    <location>
        <position position="115"/>
    </location>
</feature>
<comment type="function">
    <text evidence="12">Catalyzes the condensation reaction of fatty acid synthesis by the addition to an acyl acceptor of two carbons from malonyl-ACP. Catalyzes the first condensation reaction which initiates fatty acid synthesis and may therefore play a role in governing the total rate of fatty acid production. Possesses both acetoacetyl-ACP synthase and acetyl transacylase activities. Its substrate specificity determines the biosynthesis of branched-chain and/or straight-chain of fatty acids.</text>
</comment>
<evidence type="ECO:0000256" key="8">
    <source>
        <dbReference type="ARBA" id="ARBA00023160"/>
    </source>
</evidence>
<dbReference type="eggNOG" id="COG0332">
    <property type="taxonomic scope" value="Bacteria"/>
</dbReference>
<gene>
    <name evidence="12" type="primary">fabH</name>
    <name evidence="15" type="ordered locus">SAR116_0172</name>
</gene>
<comment type="domain">
    <text evidence="12">The last Arg residue of the ACP-binding site is essential for the weak association between ACP/AcpP and FabH.</text>
</comment>
<keyword evidence="5 12" id="KW-0808">Transferase</keyword>
<dbReference type="Pfam" id="PF08541">
    <property type="entry name" value="ACP_syn_III_C"/>
    <property type="match status" value="1"/>
</dbReference>
<dbReference type="InterPro" id="IPR016039">
    <property type="entry name" value="Thiolase-like"/>
</dbReference>
<keyword evidence="6 12" id="KW-0276">Fatty acid metabolism</keyword>
<feature type="active site" evidence="12">
    <location>
        <position position="279"/>
    </location>
</feature>
<dbReference type="Pfam" id="PF08545">
    <property type="entry name" value="ACP_syn_III"/>
    <property type="match status" value="1"/>
</dbReference>
<feature type="region of interest" description="ACP-binding" evidence="12">
    <location>
        <begin position="250"/>
        <end position="254"/>
    </location>
</feature>
<dbReference type="EMBL" id="CP001751">
    <property type="protein sequence ID" value="ADE38415.1"/>
    <property type="molecule type" value="Genomic_DNA"/>
</dbReference>
<dbReference type="CDD" id="cd00830">
    <property type="entry name" value="KAS_III"/>
    <property type="match status" value="1"/>
</dbReference>
<protein>
    <recommendedName>
        <fullName evidence="3 12">Beta-ketoacyl-[acyl-carrier-protein] synthase III</fullName>
        <shortName evidence="12">Beta-ketoacyl-ACP synthase III</shortName>
        <shortName evidence="12">KAS III</shortName>
        <ecNumber evidence="3 12">2.3.1.180</ecNumber>
    </recommendedName>
    <alternativeName>
        <fullName evidence="12">3-oxoacyl-[acyl-carrier-protein] synthase 3</fullName>
    </alternativeName>
    <alternativeName>
        <fullName evidence="12">3-oxoacyl-[acyl-carrier-protein] synthase III</fullName>
    </alternativeName>
</protein>
<dbReference type="OrthoDB" id="9815506at2"/>
<dbReference type="EC" id="2.3.1.180" evidence="3 12"/>
<evidence type="ECO:0000256" key="2">
    <source>
        <dbReference type="ARBA" id="ARBA00008642"/>
    </source>
</evidence>
<accession>D5BPD3</accession>
<evidence type="ECO:0000256" key="4">
    <source>
        <dbReference type="ARBA" id="ARBA00022516"/>
    </source>
</evidence>
<reference evidence="15 16" key="1">
    <citation type="journal article" date="2010" name="J. Bacteriol.">
        <title>Complete genome sequence of "Candidatus Puniceispirillum marinum" IMCC1322, a representative of the SAR116 clade in the Alphaproteobacteria.</title>
        <authorList>
            <person name="Oh H.M."/>
            <person name="Kwon K.K."/>
            <person name="Kang I."/>
            <person name="Kang S.G."/>
            <person name="Lee J.H."/>
            <person name="Kim S.J."/>
            <person name="Cho J.C."/>
        </authorList>
    </citation>
    <scope>NUCLEOTIDE SEQUENCE [LARGE SCALE GENOMIC DNA]</scope>
    <source>
        <strain evidence="15 16">IMCC1322</strain>
    </source>
</reference>
<dbReference type="NCBIfam" id="TIGR00747">
    <property type="entry name" value="fabH"/>
    <property type="match status" value="1"/>
</dbReference>
<feature type="domain" description="Beta-ketoacyl-[acyl-carrier-protein] synthase III N-terminal" evidence="14">
    <location>
        <begin position="109"/>
        <end position="189"/>
    </location>
</feature>
<dbReference type="PANTHER" id="PTHR43091">
    <property type="entry name" value="3-OXOACYL-[ACYL-CARRIER-PROTEIN] SYNTHASE"/>
    <property type="match status" value="1"/>
</dbReference>
<evidence type="ECO:0000313" key="16">
    <source>
        <dbReference type="Proteomes" id="UP000007460"/>
    </source>
</evidence>
<dbReference type="AlphaFoldDB" id="D5BPD3"/>
<dbReference type="GO" id="GO:0033818">
    <property type="term" value="F:beta-ketoacyl-acyl-carrier-protein synthase III activity"/>
    <property type="evidence" value="ECO:0007669"/>
    <property type="project" value="UniProtKB-UniRule"/>
</dbReference>
<feature type="active site" evidence="12">
    <location>
        <position position="249"/>
    </location>
</feature>